<dbReference type="KEGG" id="csl:COCSUDRAFT_66526"/>
<keyword evidence="2" id="KW-0539">Nucleus</keyword>
<accession>I0YV33</accession>
<feature type="region of interest" description="Disordered" evidence="3">
    <location>
        <begin position="104"/>
        <end position="129"/>
    </location>
</feature>
<sequence>MSDGDRRSSRASSSTGSSSSFSPAISGFYGADAETAKHVVMLVNDVRQVGGDHVYKPFIRLLKDCAAGRITRKKLIVCVHDLLVEHPFLLSRFCKLVPPALVEESEHSDKQGSRPHRGSRRSKASKDQEVVISLEMEGSRTISTVEEADESKAGRERKLFGGIKKWPGTRRTISEEAHPSTGPLWMRPWAVAHQWMRNHKVSDDPSASLQERA</sequence>
<dbReference type="Gene3D" id="1.20.1160.11">
    <property type="entry name" value="Paired amphipathic helix"/>
    <property type="match status" value="1"/>
</dbReference>
<name>I0YV33_COCSC</name>
<dbReference type="Pfam" id="PF02671">
    <property type="entry name" value="PAH"/>
    <property type="match status" value="1"/>
</dbReference>
<dbReference type="InterPro" id="IPR003822">
    <property type="entry name" value="PAH"/>
</dbReference>
<protein>
    <submittedName>
        <fullName evidence="4">Uncharacterized protein</fullName>
    </submittedName>
</protein>
<dbReference type="InterPro" id="IPR036600">
    <property type="entry name" value="PAH_sf"/>
</dbReference>
<dbReference type="GeneID" id="17040238"/>
<feature type="region of interest" description="Disordered" evidence="3">
    <location>
        <begin position="1"/>
        <end position="21"/>
    </location>
</feature>
<comment type="caution">
    <text evidence="4">The sequence shown here is derived from an EMBL/GenBank/DDBJ whole genome shotgun (WGS) entry which is preliminary data.</text>
</comment>
<dbReference type="GO" id="GO:0006355">
    <property type="term" value="P:regulation of DNA-templated transcription"/>
    <property type="evidence" value="ECO:0007669"/>
    <property type="project" value="InterPro"/>
</dbReference>
<proteinExistence type="predicted"/>
<feature type="compositionally biased region" description="Basic residues" evidence="3">
    <location>
        <begin position="113"/>
        <end position="123"/>
    </location>
</feature>
<feature type="compositionally biased region" description="Low complexity" evidence="3">
    <location>
        <begin position="10"/>
        <end position="21"/>
    </location>
</feature>
<organism evidence="4 5">
    <name type="scientific">Coccomyxa subellipsoidea (strain C-169)</name>
    <name type="common">Green microalga</name>
    <dbReference type="NCBI Taxonomy" id="574566"/>
    <lineage>
        <taxon>Eukaryota</taxon>
        <taxon>Viridiplantae</taxon>
        <taxon>Chlorophyta</taxon>
        <taxon>core chlorophytes</taxon>
        <taxon>Trebouxiophyceae</taxon>
        <taxon>Trebouxiophyceae incertae sedis</taxon>
        <taxon>Coccomyxaceae</taxon>
        <taxon>Coccomyxa</taxon>
        <taxon>Coccomyxa subellipsoidea</taxon>
    </lineage>
</organism>
<evidence type="ECO:0000256" key="3">
    <source>
        <dbReference type="SAM" id="MobiDB-lite"/>
    </source>
</evidence>
<dbReference type="Proteomes" id="UP000007264">
    <property type="component" value="Unassembled WGS sequence"/>
</dbReference>
<dbReference type="SUPFAM" id="SSF47762">
    <property type="entry name" value="PAH2 domain"/>
    <property type="match status" value="1"/>
</dbReference>
<evidence type="ECO:0000256" key="1">
    <source>
        <dbReference type="ARBA" id="ARBA00004123"/>
    </source>
</evidence>
<dbReference type="EMBL" id="AGSI01000010">
    <property type="protein sequence ID" value="EIE22252.1"/>
    <property type="molecule type" value="Genomic_DNA"/>
</dbReference>
<dbReference type="AlphaFoldDB" id="I0YV33"/>
<reference evidence="4 5" key="1">
    <citation type="journal article" date="2012" name="Genome Biol.">
        <title>The genome of the polar eukaryotic microalga coccomyxa subellipsoidea reveals traits of cold adaptation.</title>
        <authorList>
            <person name="Blanc G."/>
            <person name="Agarkova I."/>
            <person name="Grimwood J."/>
            <person name="Kuo A."/>
            <person name="Brueggeman A."/>
            <person name="Dunigan D."/>
            <person name="Gurnon J."/>
            <person name="Ladunga I."/>
            <person name="Lindquist E."/>
            <person name="Lucas S."/>
            <person name="Pangilinan J."/>
            <person name="Proschold T."/>
            <person name="Salamov A."/>
            <person name="Schmutz J."/>
            <person name="Weeks D."/>
            <person name="Yamada T."/>
            <person name="Claverie J.M."/>
            <person name="Grigoriev I."/>
            <person name="Van Etten J."/>
            <person name="Lomsadze A."/>
            <person name="Borodovsky M."/>
        </authorList>
    </citation>
    <scope>NUCLEOTIDE SEQUENCE [LARGE SCALE GENOMIC DNA]</scope>
    <source>
        <strain evidence="4 5">C-169</strain>
    </source>
</reference>
<evidence type="ECO:0000313" key="5">
    <source>
        <dbReference type="Proteomes" id="UP000007264"/>
    </source>
</evidence>
<evidence type="ECO:0000313" key="4">
    <source>
        <dbReference type="EMBL" id="EIE22252.1"/>
    </source>
</evidence>
<dbReference type="GO" id="GO:0005634">
    <property type="term" value="C:nucleus"/>
    <property type="evidence" value="ECO:0007669"/>
    <property type="project" value="UniProtKB-SubCell"/>
</dbReference>
<dbReference type="RefSeq" id="XP_005646796.1">
    <property type="nucleotide sequence ID" value="XM_005646739.1"/>
</dbReference>
<dbReference type="OrthoDB" id="10337617at2759"/>
<evidence type="ECO:0000256" key="2">
    <source>
        <dbReference type="ARBA" id="ARBA00023242"/>
    </source>
</evidence>
<keyword evidence="5" id="KW-1185">Reference proteome</keyword>
<gene>
    <name evidence="4" type="ORF">COCSUDRAFT_66526</name>
</gene>
<comment type="subcellular location">
    <subcellularLocation>
        <location evidence="1">Nucleus</location>
    </subcellularLocation>
</comment>